<evidence type="ECO:0000313" key="2">
    <source>
        <dbReference type="Proteomes" id="UP000426246"/>
    </source>
</evidence>
<dbReference type="KEGG" id="ppsc:EHS13_02455"/>
<dbReference type="OrthoDB" id="26424at2"/>
<organism evidence="1 2">
    <name type="scientific">Paenibacillus psychroresistens</name>
    <dbReference type="NCBI Taxonomy" id="1778678"/>
    <lineage>
        <taxon>Bacteria</taxon>
        <taxon>Bacillati</taxon>
        <taxon>Bacillota</taxon>
        <taxon>Bacilli</taxon>
        <taxon>Bacillales</taxon>
        <taxon>Paenibacillaceae</taxon>
        <taxon>Paenibacillus</taxon>
    </lineage>
</organism>
<evidence type="ECO:0000313" key="1">
    <source>
        <dbReference type="EMBL" id="QGQ93846.1"/>
    </source>
</evidence>
<gene>
    <name evidence="1" type="ORF">EHS13_02455</name>
</gene>
<keyword evidence="2" id="KW-1185">Reference proteome</keyword>
<reference evidence="2" key="1">
    <citation type="submission" date="2018-11" db="EMBL/GenBank/DDBJ databases">
        <title>Complete genome sequence of Paenibacillus sp. ML311-T8.</title>
        <authorList>
            <person name="Nam Y.-D."/>
            <person name="Kang J."/>
            <person name="Chung W.-H."/>
            <person name="Park Y.S."/>
        </authorList>
    </citation>
    <scope>NUCLEOTIDE SEQUENCE [LARGE SCALE GENOMIC DNA]</scope>
    <source>
        <strain evidence="2">ML311-T8</strain>
    </source>
</reference>
<protein>
    <submittedName>
        <fullName evidence="1">Uncharacterized protein</fullName>
    </submittedName>
</protein>
<dbReference type="Proteomes" id="UP000426246">
    <property type="component" value="Chromosome"/>
</dbReference>
<accession>A0A6B8REQ8</accession>
<proteinExistence type="predicted"/>
<dbReference type="RefSeq" id="WP_155698844.1">
    <property type="nucleotide sequence ID" value="NZ_CP034235.1"/>
</dbReference>
<dbReference type="EMBL" id="CP034235">
    <property type="protein sequence ID" value="QGQ93846.1"/>
    <property type="molecule type" value="Genomic_DNA"/>
</dbReference>
<dbReference type="AlphaFoldDB" id="A0A6B8REQ8"/>
<sequence length="414" mass="47816">MNEELQECEKLIQSYIVRNSEEDGFVAYENVQAALTGVSIVLGKAQDNIQNQDYVQAVKLCLTVLHAMILLLESADDSAGYVGDAITDALELIGTIAQAEVSLNSMQNASLFELLTDESTNVIYDGWSEWSLTLLKVCVSLTDTLDKRVVLEGYFQKLLEQNQDNTWVADRLNEQIKNLLYQLILKHEGEGQAAEFNSSNLTIASFRERAIKAEMDKGNYKQAEQLALEGEEQDHEWNTLVFKWKQLRYEAYKRSNQLEQQQKLAVEFVLNNHFNYYAELKLTYASADWSEMYPHLIQTLEQQQNTFQKVYTQILVEEKEWAKLLEYVKQSPSRVELFYTYLIKTFPGEVFDLFKQHIEQMASQASSRKDYKAVCKVIRLFKKAGKDAPVQEIVRKLLELYPKKLAFQDELSQI</sequence>
<name>A0A6B8REQ8_9BACL</name>